<evidence type="ECO:0000256" key="6">
    <source>
        <dbReference type="SAM" id="Phobius"/>
    </source>
</evidence>
<proteinExistence type="inferred from homology"/>
<dbReference type="GO" id="GO:0016020">
    <property type="term" value="C:membrane"/>
    <property type="evidence" value="ECO:0007669"/>
    <property type="project" value="UniProtKB-SubCell"/>
</dbReference>
<dbReference type="Pfam" id="PF08592">
    <property type="entry name" value="Anthrone_oxy"/>
    <property type="match status" value="1"/>
</dbReference>
<keyword evidence="8" id="KW-1185">Reference proteome</keyword>
<dbReference type="InterPro" id="IPR013901">
    <property type="entry name" value="Anthrone_oxy"/>
</dbReference>
<keyword evidence="4 6" id="KW-0472">Membrane</keyword>
<comment type="subcellular location">
    <subcellularLocation>
        <location evidence="1">Membrane</location>
        <topology evidence="1">Multi-pass membrane protein</topology>
    </subcellularLocation>
</comment>
<dbReference type="EMBL" id="JANBVO010000011">
    <property type="protein sequence ID" value="KAJ9148865.1"/>
    <property type="molecule type" value="Genomic_DNA"/>
</dbReference>
<sequence>MPLSPEALTLTLSGFMSGYYFSGAYVFMPAVLKAPSPLVGLQWKQAWDVGRYVGKIVVTGTAASFAYLAYEEPVKAGSTRFQLLSLASVIVATIVPFTVFSSYPFNEAINAQIGKRDPGNERTAEKGDLKKLVVDWGRLDFYRTLLAFTGTLVGVSAFLI</sequence>
<evidence type="ECO:0000256" key="5">
    <source>
        <dbReference type="ARBA" id="ARBA00034313"/>
    </source>
</evidence>
<feature type="transmembrane region" description="Helical" evidence="6">
    <location>
        <begin position="82"/>
        <end position="100"/>
    </location>
</feature>
<evidence type="ECO:0000256" key="3">
    <source>
        <dbReference type="ARBA" id="ARBA00022989"/>
    </source>
</evidence>
<gene>
    <name evidence="7" type="ORF">NKR23_g4469</name>
</gene>
<dbReference type="PANTHER" id="PTHR35042">
    <property type="entry name" value="ANTHRONE OXYGENASE ENCC"/>
    <property type="match status" value="1"/>
</dbReference>
<comment type="caution">
    <text evidence="7">The sequence shown here is derived from an EMBL/GenBank/DDBJ whole genome shotgun (WGS) entry which is preliminary data.</text>
</comment>
<evidence type="ECO:0000256" key="2">
    <source>
        <dbReference type="ARBA" id="ARBA00022692"/>
    </source>
</evidence>
<feature type="transmembrane region" description="Helical" evidence="6">
    <location>
        <begin position="141"/>
        <end position="159"/>
    </location>
</feature>
<evidence type="ECO:0000256" key="1">
    <source>
        <dbReference type="ARBA" id="ARBA00004141"/>
    </source>
</evidence>
<protein>
    <recommendedName>
        <fullName evidence="9">DUF1772-domain-containing protein</fullName>
    </recommendedName>
</protein>
<feature type="transmembrane region" description="Helical" evidence="6">
    <location>
        <begin position="52"/>
        <end position="70"/>
    </location>
</feature>
<dbReference type="PANTHER" id="PTHR35042:SF1">
    <property type="entry name" value="DUF1772-DOMAIN-CONTAINING PROTEIN"/>
    <property type="match status" value="1"/>
</dbReference>
<reference evidence="7" key="1">
    <citation type="submission" date="2022-07" db="EMBL/GenBank/DDBJ databases">
        <title>Fungi with potential for degradation of polypropylene.</title>
        <authorList>
            <person name="Gostincar C."/>
        </authorList>
    </citation>
    <scope>NUCLEOTIDE SEQUENCE</scope>
    <source>
        <strain evidence="7">EXF-13308</strain>
    </source>
</reference>
<comment type="similarity">
    <text evidence="5">Belongs to the anthrone oxygenase family.</text>
</comment>
<feature type="transmembrane region" description="Helical" evidence="6">
    <location>
        <begin position="7"/>
        <end position="32"/>
    </location>
</feature>
<accession>A0AA38S412</accession>
<keyword evidence="3 6" id="KW-1133">Transmembrane helix</keyword>
<dbReference type="AlphaFoldDB" id="A0AA38S412"/>
<keyword evidence="2 6" id="KW-0812">Transmembrane</keyword>
<evidence type="ECO:0000313" key="7">
    <source>
        <dbReference type="EMBL" id="KAJ9148865.1"/>
    </source>
</evidence>
<dbReference type="Proteomes" id="UP001174694">
    <property type="component" value="Unassembled WGS sequence"/>
</dbReference>
<organism evidence="7 8">
    <name type="scientific">Pleurostoma richardsiae</name>
    <dbReference type="NCBI Taxonomy" id="41990"/>
    <lineage>
        <taxon>Eukaryota</taxon>
        <taxon>Fungi</taxon>
        <taxon>Dikarya</taxon>
        <taxon>Ascomycota</taxon>
        <taxon>Pezizomycotina</taxon>
        <taxon>Sordariomycetes</taxon>
        <taxon>Sordariomycetidae</taxon>
        <taxon>Calosphaeriales</taxon>
        <taxon>Pleurostomataceae</taxon>
        <taxon>Pleurostoma</taxon>
    </lineage>
</organism>
<evidence type="ECO:0000256" key="4">
    <source>
        <dbReference type="ARBA" id="ARBA00023136"/>
    </source>
</evidence>
<name>A0AA38S412_9PEZI</name>
<evidence type="ECO:0000313" key="8">
    <source>
        <dbReference type="Proteomes" id="UP001174694"/>
    </source>
</evidence>
<evidence type="ECO:0008006" key="9">
    <source>
        <dbReference type="Google" id="ProtNLM"/>
    </source>
</evidence>